<reference evidence="1 2" key="1">
    <citation type="submission" date="2021-06" db="EMBL/GenBank/DDBJ databases">
        <title>Caerostris extrusa draft genome.</title>
        <authorList>
            <person name="Kono N."/>
            <person name="Arakawa K."/>
        </authorList>
    </citation>
    <scope>NUCLEOTIDE SEQUENCE [LARGE SCALE GENOMIC DNA]</scope>
</reference>
<accession>A0AAV4WL98</accession>
<gene>
    <name evidence="1" type="ORF">CEXT_548461</name>
</gene>
<protein>
    <submittedName>
        <fullName evidence="1">Uncharacterized protein</fullName>
    </submittedName>
</protein>
<evidence type="ECO:0000313" key="1">
    <source>
        <dbReference type="EMBL" id="GIY83093.1"/>
    </source>
</evidence>
<evidence type="ECO:0000313" key="2">
    <source>
        <dbReference type="Proteomes" id="UP001054945"/>
    </source>
</evidence>
<organism evidence="1 2">
    <name type="scientific">Caerostris extrusa</name>
    <name type="common">Bark spider</name>
    <name type="synonym">Caerostris bankana</name>
    <dbReference type="NCBI Taxonomy" id="172846"/>
    <lineage>
        <taxon>Eukaryota</taxon>
        <taxon>Metazoa</taxon>
        <taxon>Ecdysozoa</taxon>
        <taxon>Arthropoda</taxon>
        <taxon>Chelicerata</taxon>
        <taxon>Arachnida</taxon>
        <taxon>Araneae</taxon>
        <taxon>Araneomorphae</taxon>
        <taxon>Entelegynae</taxon>
        <taxon>Araneoidea</taxon>
        <taxon>Araneidae</taxon>
        <taxon>Caerostris</taxon>
    </lineage>
</organism>
<sequence length="163" mass="18454">MGLLIWKSHARNSPCLKLNFCGNDSDGVLGLGTPVGLGWSKFKWMDLASCPVCHFVPHCDDSEFNKQLNLLRDWTLKNGIVQRRAVNQGEGFQRHSVPGIFAPEQPLQAHSKLESSAAQRKDDRRRTRPTFDIYVVRYVTTLALTIKPFIPLRLHVGKKKGFL</sequence>
<comment type="caution">
    <text evidence="1">The sequence shown here is derived from an EMBL/GenBank/DDBJ whole genome shotgun (WGS) entry which is preliminary data.</text>
</comment>
<dbReference type="Proteomes" id="UP001054945">
    <property type="component" value="Unassembled WGS sequence"/>
</dbReference>
<proteinExistence type="predicted"/>
<dbReference type="AlphaFoldDB" id="A0AAV4WL98"/>
<name>A0AAV4WL98_CAEEX</name>
<dbReference type="EMBL" id="BPLR01016334">
    <property type="protein sequence ID" value="GIY83093.1"/>
    <property type="molecule type" value="Genomic_DNA"/>
</dbReference>
<keyword evidence="2" id="KW-1185">Reference proteome</keyword>